<sequence>MKFFIYLIGFFVLLNGITANKEADSIIQDSCKKISIVYDFCVASIKENPESQKVKNVDDLIIIALKNAMSNLTHVKGTVEKVLKDRKYKSKAIVKPLHNCIKYYSEGTDLLTKVLENAKLRNYKKVLGSITDAKDVPSLCESGFKGENELKSPVKKGNQVLSVLISICETIIYSSARKNLSTIV</sequence>
<protein>
    <recommendedName>
        <fullName evidence="5">Pectinesterase inhibitor domain-containing protein</fullName>
    </recommendedName>
</protein>
<feature type="signal peptide" evidence="4">
    <location>
        <begin position="1"/>
        <end position="19"/>
    </location>
</feature>
<comment type="similarity">
    <text evidence="3">Belongs to the PMEI family.</text>
</comment>
<feature type="chain" id="PRO_5044797109" description="Pectinesterase inhibitor domain-containing protein" evidence="4">
    <location>
        <begin position="20"/>
        <end position="184"/>
    </location>
</feature>
<accession>A0ABC8JU64</accession>
<dbReference type="Proteomes" id="UP001642260">
    <property type="component" value="Unassembled WGS sequence"/>
</dbReference>
<comment type="caution">
    <text evidence="6">The sequence shown here is derived from an EMBL/GenBank/DDBJ whole genome shotgun (WGS) entry which is preliminary data.</text>
</comment>
<dbReference type="Pfam" id="PF04043">
    <property type="entry name" value="PMEI"/>
    <property type="match status" value="1"/>
</dbReference>
<dbReference type="InterPro" id="IPR006501">
    <property type="entry name" value="Pectinesterase_inhib_dom"/>
</dbReference>
<evidence type="ECO:0000313" key="6">
    <source>
        <dbReference type="EMBL" id="CAH8338274.1"/>
    </source>
</evidence>
<dbReference type="SMART" id="SM00856">
    <property type="entry name" value="PMEI"/>
    <property type="match status" value="1"/>
</dbReference>
<evidence type="ECO:0000256" key="4">
    <source>
        <dbReference type="SAM" id="SignalP"/>
    </source>
</evidence>
<dbReference type="CDD" id="cd15795">
    <property type="entry name" value="PMEI-Pla_a_1_like"/>
    <property type="match status" value="1"/>
</dbReference>
<proteinExistence type="inferred from homology"/>
<name>A0ABC8JU64_ERUVS</name>
<dbReference type="PANTHER" id="PTHR35357:SF17">
    <property type="entry name" value="PECTINESTERASE INHIBITOR 12"/>
    <property type="match status" value="1"/>
</dbReference>
<feature type="domain" description="Pectinesterase inhibitor" evidence="5">
    <location>
        <begin position="22"/>
        <end position="171"/>
    </location>
</feature>
<dbReference type="InterPro" id="IPR035513">
    <property type="entry name" value="Invertase/methylesterase_inhib"/>
</dbReference>
<evidence type="ECO:0000259" key="5">
    <source>
        <dbReference type="SMART" id="SM00856"/>
    </source>
</evidence>
<reference evidence="6 7" key="1">
    <citation type="submission" date="2022-03" db="EMBL/GenBank/DDBJ databases">
        <authorList>
            <person name="Macdonald S."/>
            <person name="Ahmed S."/>
            <person name="Newling K."/>
        </authorList>
    </citation>
    <scope>NUCLEOTIDE SEQUENCE [LARGE SCALE GENOMIC DNA]</scope>
</reference>
<evidence type="ECO:0000313" key="7">
    <source>
        <dbReference type="Proteomes" id="UP001642260"/>
    </source>
</evidence>
<dbReference type="InterPro" id="IPR034088">
    <property type="entry name" value="Pla_a_1-like"/>
</dbReference>
<dbReference type="SUPFAM" id="SSF101148">
    <property type="entry name" value="Plant invertase/pectin methylesterase inhibitor"/>
    <property type="match status" value="1"/>
</dbReference>
<dbReference type="AlphaFoldDB" id="A0ABC8JU64"/>
<keyword evidence="1 4" id="KW-0732">Signal</keyword>
<organism evidence="6 7">
    <name type="scientific">Eruca vesicaria subsp. sativa</name>
    <name type="common">Garden rocket</name>
    <name type="synonym">Eruca sativa</name>
    <dbReference type="NCBI Taxonomy" id="29727"/>
    <lineage>
        <taxon>Eukaryota</taxon>
        <taxon>Viridiplantae</taxon>
        <taxon>Streptophyta</taxon>
        <taxon>Embryophyta</taxon>
        <taxon>Tracheophyta</taxon>
        <taxon>Spermatophyta</taxon>
        <taxon>Magnoliopsida</taxon>
        <taxon>eudicotyledons</taxon>
        <taxon>Gunneridae</taxon>
        <taxon>Pentapetalae</taxon>
        <taxon>rosids</taxon>
        <taxon>malvids</taxon>
        <taxon>Brassicales</taxon>
        <taxon>Brassicaceae</taxon>
        <taxon>Brassiceae</taxon>
        <taxon>Eruca</taxon>
    </lineage>
</organism>
<gene>
    <name evidence="6" type="ORF">ERUC_LOCUS14847</name>
</gene>
<keyword evidence="7" id="KW-1185">Reference proteome</keyword>
<dbReference type="NCBIfam" id="TIGR01614">
    <property type="entry name" value="PME_inhib"/>
    <property type="match status" value="1"/>
</dbReference>
<dbReference type="PANTHER" id="PTHR35357">
    <property type="entry name" value="OS02G0537100 PROTEIN"/>
    <property type="match status" value="1"/>
</dbReference>
<dbReference type="EMBL" id="CAKOAT010139710">
    <property type="protein sequence ID" value="CAH8338274.1"/>
    <property type="molecule type" value="Genomic_DNA"/>
</dbReference>
<dbReference type="FunFam" id="1.20.140.40:FF:000002">
    <property type="entry name" value="Putative invertase inhibitor"/>
    <property type="match status" value="1"/>
</dbReference>
<dbReference type="Gene3D" id="1.20.140.40">
    <property type="entry name" value="Invertase/pectin methylesterase inhibitor family protein"/>
    <property type="match status" value="1"/>
</dbReference>
<evidence type="ECO:0000256" key="3">
    <source>
        <dbReference type="ARBA" id="ARBA00038471"/>
    </source>
</evidence>
<dbReference type="GO" id="GO:0005576">
    <property type="term" value="C:extracellular region"/>
    <property type="evidence" value="ECO:0007669"/>
    <property type="project" value="UniProtKB-ARBA"/>
</dbReference>
<evidence type="ECO:0000256" key="1">
    <source>
        <dbReference type="ARBA" id="ARBA00022729"/>
    </source>
</evidence>
<keyword evidence="2" id="KW-1015">Disulfide bond</keyword>
<evidence type="ECO:0000256" key="2">
    <source>
        <dbReference type="ARBA" id="ARBA00023157"/>
    </source>
</evidence>